<name>A0ABV2A7I5_9GAMM</name>
<evidence type="ECO:0000313" key="14">
    <source>
        <dbReference type="EMBL" id="MES0873109.1"/>
    </source>
</evidence>
<comment type="subunit">
    <text evidence="12">NDH-1 is composed of 14 different subunits. Subunits NuoA, H, J, K, L, M, N constitute the membrane sector of the complex.</text>
</comment>
<evidence type="ECO:0000256" key="1">
    <source>
        <dbReference type="ARBA" id="ARBA00004141"/>
    </source>
</evidence>
<comment type="similarity">
    <text evidence="2 12 13">Belongs to the complex I subunit 3 family.</text>
</comment>
<feature type="transmembrane region" description="Helical" evidence="12">
    <location>
        <begin position="59"/>
        <end position="82"/>
    </location>
</feature>
<sequence length="128" mass="14135">MQLGQLALYAALVFGLCALMLGLSWVLGQRTAASRFGREPYESGIVSTGGARLRLSAKFYLVAMLFVIFDLEAVYVLAWGVAAREAGWAGYIEIMVFLGILVAALVYLWRCGALDWAPRSQHPADRRY</sequence>
<comment type="caution">
    <text evidence="14">The sequence shown here is derived from an EMBL/GenBank/DDBJ whole genome shotgun (WGS) entry which is preliminary data.</text>
</comment>
<protein>
    <recommendedName>
        <fullName evidence="12">NADH-quinone oxidoreductase subunit A</fullName>
        <ecNumber evidence="12">7.1.1.-</ecNumber>
    </recommendedName>
    <alternativeName>
        <fullName evidence="12">NADH dehydrogenase I subunit A</fullName>
    </alternativeName>
    <alternativeName>
        <fullName evidence="12">NDH-1 subunit A</fullName>
    </alternativeName>
    <alternativeName>
        <fullName evidence="12">NUO1</fullName>
    </alternativeName>
</protein>
<evidence type="ECO:0000256" key="4">
    <source>
        <dbReference type="ARBA" id="ARBA00022475"/>
    </source>
</evidence>
<keyword evidence="10 12" id="KW-0830">Ubiquinone</keyword>
<dbReference type="Pfam" id="PF00507">
    <property type="entry name" value="Oxidored_q4"/>
    <property type="match status" value="1"/>
</dbReference>
<comment type="catalytic activity">
    <reaction evidence="12 13">
        <text>a quinone + NADH + 5 H(+)(in) = a quinol + NAD(+) + 4 H(+)(out)</text>
        <dbReference type="Rhea" id="RHEA:57888"/>
        <dbReference type="ChEBI" id="CHEBI:15378"/>
        <dbReference type="ChEBI" id="CHEBI:24646"/>
        <dbReference type="ChEBI" id="CHEBI:57540"/>
        <dbReference type="ChEBI" id="CHEBI:57945"/>
        <dbReference type="ChEBI" id="CHEBI:132124"/>
    </reaction>
</comment>
<feature type="transmembrane region" description="Helical" evidence="12">
    <location>
        <begin position="88"/>
        <end position="109"/>
    </location>
</feature>
<dbReference type="RefSeq" id="WP_352887547.1">
    <property type="nucleotide sequence ID" value="NZ_JBEPIJ010000003.1"/>
</dbReference>
<feature type="transmembrane region" description="Helical" evidence="12">
    <location>
        <begin position="6"/>
        <end position="28"/>
    </location>
</feature>
<keyword evidence="6 12" id="KW-0874">Quinone</keyword>
<keyword evidence="3 12" id="KW-0813">Transport</keyword>
<keyword evidence="7 12" id="KW-1278">Translocase</keyword>
<evidence type="ECO:0000256" key="8">
    <source>
        <dbReference type="ARBA" id="ARBA00022989"/>
    </source>
</evidence>
<comment type="function">
    <text evidence="12">NDH-1 shuttles electrons from NADH, via FMN and iron-sulfur (Fe-S) centers, to quinones in the respiratory chain. The immediate electron acceptor for the enzyme in this species is believed to be ubiquinone. Couples the redox reaction to proton translocation (for every two electrons transferred, four hydrogen ions are translocated across the cytoplasmic membrane), and thus conserves the redox energy in a proton gradient.</text>
</comment>
<evidence type="ECO:0000256" key="5">
    <source>
        <dbReference type="ARBA" id="ARBA00022692"/>
    </source>
</evidence>
<dbReference type="InterPro" id="IPR023043">
    <property type="entry name" value="NAD(P)H_OxRDtase_bac/plastid"/>
</dbReference>
<accession>A0ABV2A7I5</accession>
<dbReference type="InterPro" id="IPR038430">
    <property type="entry name" value="NDAH_ubi_oxred_su3_sf"/>
</dbReference>
<evidence type="ECO:0000256" key="2">
    <source>
        <dbReference type="ARBA" id="ARBA00008472"/>
    </source>
</evidence>
<keyword evidence="11 12" id="KW-0472">Membrane</keyword>
<keyword evidence="5 12" id="KW-0812">Transmembrane</keyword>
<keyword evidence="8 12" id="KW-1133">Transmembrane helix</keyword>
<evidence type="ECO:0000256" key="10">
    <source>
        <dbReference type="ARBA" id="ARBA00023075"/>
    </source>
</evidence>
<dbReference type="EMBL" id="JBEPIJ010000003">
    <property type="protein sequence ID" value="MES0873109.1"/>
    <property type="molecule type" value="Genomic_DNA"/>
</dbReference>
<evidence type="ECO:0000313" key="15">
    <source>
        <dbReference type="Proteomes" id="UP001465331"/>
    </source>
</evidence>
<evidence type="ECO:0000256" key="11">
    <source>
        <dbReference type="ARBA" id="ARBA00023136"/>
    </source>
</evidence>
<dbReference type="EC" id="7.1.1.-" evidence="12"/>
<evidence type="ECO:0000256" key="13">
    <source>
        <dbReference type="RuleBase" id="RU003639"/>
    </source>
</evidence>
<dbReference type="GO" id="GO:0050136">
    <property type="term" value="F:NADH dehydrogenase (quinone) (non-electrogenic) activity"/>
    <property type="evidence" value="ECO:0007669"/>
    <property type="project" value="UniProtKB-EC"/>
</dbReference>
<proteinExistence type="inferred from homology"/>
<evidence type="ECO:0000256" key="6">
    <source>
        <dbReference type="ARBA" id="ARBA00022719"/>
    </source>
</evidence>
<keyword evidence="9 12" id="KW-0520">NAD</keyword>
<gene>
    <name evidence="14" type="primary">ndhC</name>
    <name evidence="12" type="synonym">nuoA</name>
    <name evidence="14" type="ORF">ABSH63_03660</name>
</gene>
<keyword evidence="4 12" id="KW-1003">Cell membrane</keyword>
<keyword evidence="14" id="KW-0560">Oxidoreductase</keyword>
<evidence type="ECO:0000256" key="12">
    <source>
        <dbReference type="HAMAP-Rule" id="MF_01394"/>
    </source>
</evidence>
<reference evidence="14 15" key="1">
    <citation type="submission" date="2024-06" db="EMBL/GenBank/DDBJ databases">
        <authorList>
            <person name="Li Z."/>
            <person name="Jiang Y."/>
        </authorList>
    </citation>
    <scope>NUCLEOTIDE SEQUENCE [LARGE SCALE GENOMIC DNA]</scope>
    <source>
        <strain evidence="14 15">HSW-8</strain>
    </source>
</reference>
<dbReference type="PANTHER" id="PTHR11058">
    <property type="entry name" value="NADH-UBIQUINONE OXIDOREDUCTASE CHAIN 3"/>
    <property type="match status" value="1"/>
</dbReference>
<evidence type="ECO:0000256" key="7">
    <source>
        <dbReference type="ARBA" id="ARBA00022967"/>
    </source>
</evidence>
<organism evidence="14 15">
    <name type="scientific">Sinimarinibacterium thermocellulolyticum</name>
    <dbReference type="NCBI Taxonomy" id="3170016"/>
    <lineage>
        <taxon>Bacteria</taxon>
        <taxon>Pseudomonadati</taxon>
        <taxon>Pseudomonadota</taxon>
        <taxon>Gammaproteobacteria</taxon>
        <taxon>Nevskiales</taxon>
        <taxon>Nevskiaceae</taxon>
        <taxon>Sinimarinibacterium</taxon>
    </lineage>
</organism>
<dbReference type="InterPro" id="IPR000440">
    <property type="entry name" value="NADH_UbQ/plastoQ_OxRdtase_su3"/>
</dbReference>
<dbReference type="PANTHER" id="PTHR11058:SF21">
    <property type="entry name" value="NADH-QUINONE OXIDOREDUCTASE SUBUNIT A"/>
    <property type="match status" value="1"/>
</dbReference>
<evidence type="ECO:0000256" key="3">
    <source>
        <dbReference type="ARBA" id="ARBA00022448"/>
    </source>
</evidence>
<dbReference type="Gene3D" id="1.20.58.1610">
    <property type="entry name" value="NADH:ubiquinone/plastoquinone oxidoreductase, chain 3"/>
    <property type="match status" value="1"/>
</dbReference>
<dbReference type="Proteomes" id="UP001465331">
    <property type="component" value="Unassembled WGS sequence"/>
</dbReference>
<evidence type="ECO:0000256" key="9">
    <source>
        <dbReference type="ARBA" id="ARBA00023027"/>
    </source>
</evidence>
<keyword evidence="15" id="KW-1185">Reference proteome</keyword>
<comment type="subcellular location">
    <subcellularLocation>
        <location evidence="12 13">Cell membrane</location>
        <topology evidence="12 13">Multi-pass membrane protein</topology>
    </subcellularLocation>
    <subcellularLocation>
        <location evidence="1">Membrane</location>
        <topology evidence="1">Multi-pass membrane protein</topology>
    </subcellularLocation>
</comment>
<dbReference type="HAMAP" id="MF_01394">
    <property type="entry name" value="NDH1_NuoA"/>
    <property type="match status" value="1"/>
</dbReference>